<evidence type="ECO:0000256" key="3">
    <source>
        <dbReference type="ARBA" id="ARBA00022723"/>
    </source>
</evidence>
<sequence length="56" mass="6694">MKINLKLYELPYYKDELNPIIMEEPFDYQYGERHAAYVNKLSNLIKDTSLEDIGRP</sequence>
<dbReference type="GO" id="GO:0046872">
    <property type="term" value="F:metal ion binding"/>
    <property type="evidence" value="ECO:0007669"/>
    <property type="project" value="UniProtKB-KW"/>
</dbReference>
<evidence type="ECO:0000256" key="2">
    <source>
        <dbReference type="ARBA" id="ARBA00012682"/>
    </source>
</evidence>
<dbReference type="Pfam" id="PF00081">
    <property type="entry name" value="Sod_Fe_N"/>
    <property type="match status" value="1"/>
</dbReference>
<evidence type="ECO:0000256" key="4">
    <source>
        <dbReference type="ARBA" id="ARBA00023002"/>
    </source>
</evidence>
<keyword evidence="7" id="KW-1185">Reference proteome</keyword>
<dbReference type="InterPro" id="IPR036324">
    <property type="entry name" value="Mn/Fe_SOD_N_sf"/>
</dbReference>
<proteinExistence type="inferred from homology"/>
<dbReference type="EC" id="1.15.1.1" evidence="2"/>
<dbReference type="EMBL" id="JACGLT010000026">
    <property type="protein sequence ID" value="MBA6154783.1"/>
    <property type="molecule type" value="Genomic_DNA"/>
</dbReference>
<reference evidence="6 7" key="1">
    <citation type="submission" date="2020-07" db="EMBL/GenBank/DDBJ databases">
        <title>Bacterium isolated from marine sediment.</title>
        <authorList>
            <person name="Shang D."/>
        </authorList>
    </citation>
    <scope>NUCLEOTIDE SEQUENCE [LARGE SCALE GENOMIC DNA]</scope>
    <source>
        <strain evidence="6 7">F6074</strain>
    </source>
</reference>
<comment type="caution">
    <text evidence="6">The sequence shown here is derived from an EMBL/GenBank/DDBJ whole genome shotgun (WGS) entry which is preliminary data.</text>
</comment>
<evidence type="ECO:0000256" key="1">
    <source>
        <dbReference type="ARBA" id="ARBA00008714"/>
    </source>
</evidence>
<gene>
    <name evidence="6" type="ORF">H3Z82_18845</name>
</gene>
<evidence type="ECO:0000259" key="5">
    <source>
        <dbReference type="Pfam" id="PF00081"/>
    </source>
</evidence>
<dbReference type="AlphaFoldDB" id="A0A7W2R5H4"/>
<evidence type="ECO:0000313" key="6">
    <source>
        <dbReference type="EMBL" id="MBA6154783.1"/>
    </source>
</evidence>
<feature type="domain" description="Manganese/iron superoxide dismutase N-terminal" evidence="5">
    <location>
        <begin position="6"/>
        <end position="51"/>
    </location>
</feature>
<dbReference type="InterPro" id="IPR019831">
    <property type="entry name" value="Mn/Fe_SOD_N"/>
</dbReference>
<dbReference type="GO" id="GO:0004784">
    <property type="term" value="F:superoxide dismutase activity"/>
    <property type="evidence" value="ECO:0007669"/>
    <property type="project" value="UniProtKB-EC"/>
</dbReference>
<keyword evidence="4" id="KW-0560">Oxidoreductase</keyword>
<evidence type="ECO:0000313" key="7">
    <source>
        <dbReference type="Proteomes" id="UP000541857"/>
    </source>
</evidence>
<dbReference type="Proteomes" id="UP000541857">
    <property type="component" value="Unassembled WGS sequence"/>
</dbReference>
<protein>
    <recommendedName>
        <fullName evidence="2">superoxide dismutase</fullName>
        <ecNumber evidence="2">1.15.1.1</ecNumber>
    </recommendedName>
</protein>
<keyword evidence="3" id="KW-0479">Metal-binding</keyword>
<organism evidence="6 7">
    <name type="scientific">Gelidibacter maritimus</name>
    <dbReference type="NCBI Taxonomy" id="2761487"/>
    <lineage>
        <taxon>Bacteria</taxon>
        <taxon>Pseudomonadati</taxon>
        <taxon>Bacteroidota</taxon>
        <taxon>Flavobacteriia</taxon>
        <taxon>Flavobacteriales</taxon>
        <taxon>Flavobacteriaceae</taxon>
        <taxon>Gelidibacter</taxon>
    </lineage>
</organism>
<dbReference type="SUPFAM" id="SSF46609">
    <property type="entry name" value="Fe,Mn superoxide dismutase (SOD), N-terminal domain"/>
    <property type="match status" value="1"/>
</dbReference>
<accession>A0A7W2R5H4</accession>
<comment type="similarity">
    <text evidence="1">Belongs to the iron/manganese superoxide dismutase family.</text>
</comment>
<name>A0A7W2R5H4_9FLAO</name>